<feature type="modified residue" description="4-aspartylphosphate" evidence="3">
    <location>
        <position position="59"/>
    </location>
</feature>
<sequence length="211" mass="22851">MAAEINIVIADDHCMLANGLALLIAEETDMAVTAVCSNGKTLMASLREHAAAVDVVILDINMPELDGLTALPMIVSGFPDIKVLVLSMYTSAEIIRRVQKAGAQGFLYKGAETALLIAAVREIHAGGTAFEQEKRGHAAELTDDAFIKLSTLSPREKEVAKLIRDGQTTPRIAQQLFIAEYTVNTHRKNIIHKLGLKSTAELIKFATENNL</sequence>
<evidence type="ECO:0000256" key="1">
    <source>
        <dbReference type="ARBA" id="ARBA00022553"/>
    </source>
</evidence>
<dbReference type="InterPro" id="IPR058245">
    <property type="entry name" value="NreC/VraR/RcsB-like_REC"/>
</dbReference>
<dbReference type="SMART" id="SM00448">
    <property type="entry name" value="REC"/>
    <property type="match status" value="1"/>
</dbReference>
<organism evidence="6 7">
    <name type="scientific">Chitinophaga defluvii</name>
    <dbReference type="NCBI Taxonomy" id="3163343"/>
    <lineage>
        <taxon>Bacteria</taxon>
        <taxon>Pseudomonadati</taxon>
        <taxon>Bacteroidota</taxon>
        <taxon>Chitinophagia</taxon>
        <taxon>Chitinophagales</taxon>
        <taxon>Chitinophagaceae</taxon>
        <taxon>Chitinophaga</taxon>
    </lineage>
</organism>
<dbReference type="Gene3D" id="3.40.50.2300">
    <property type="match status" value="1"/>
</dbReference>
<protein>
    <submittedName>
        <fullName evidence="6">Response regulator transcription factor</fullName>
    </submittedName>
</protein>
<dbReference type="PROSITE" id="PS50043">
    <property type="entry name" value="HTH_LUXR_2"/>
    <property type="match status" value="1"/>
</dbReference>
<dbReference type="SUPFAM" id="SSF52172">
    <property type="entry name" value="CheY-like"/>
    <property type="match status" value="1"/>
</dbReference>
<dbReference type="RefSeq" id="WP_354662594.1">
    <property type="nucleotide sequence ID" value="NZ_JBEXAC010000002.1"/>
</dbReference>
<feature type="domain" description="Response regulatory" evidence="5">
    <location>
        <begin position="6"/>
        <end position="124"/>
    </location>
</feature>
<gene>
    <name evidence="6" type="ORF">ABR189_21770</name>
</gene>
<name>A0ABV2TAH8_9BACT</name>
<dbReference type="SMART" id="SM00421">
    <property type="entry name" value="HTH_LUXR"/>
    <property type="match status" value="1"/>
</dbReference>
<dbReference type="PROSITE" id="PS50110">
    <property type="entry name" value="RESPONSE_REGULATORY"/>
    <property type="match status" value="1"/>
</dbReference>
<dbReference type="InterPro" id="IPR000792">
    <property type="entry name" value="Tscrpt_reg_LuxR_C"/>
</dbReference>
<dbReference type="InterPro" id="IPR001789">
    <property type="entry name" value="Sig_transdc_resp-reg_receiver"/>
</dbReference>
<dbReference type="Proteomes" id="UP001549749">
    <property type="component" value="Unassembled WGS sequence"/>
</dbReference>
<evidence type="ECO:0000256" key="3">
    <source>
        <dbReference type="PROSITE-ProRule" id="PRU00169"/>
    </source>
</evidence>
<evidence type="ECO:0000313" key="6">
    <source>
        <dbReference type="EMBL" id="MET7000033.1"/>
    </source>
</evidence>
<evidence type="ECO:0000259" key="4">
    <source>
        <dbReference type="PROSITE" id="PS50043"/>
    </source>
</evidence>
<comment type="caution">
    <text evidence="6">The sequence shown here is derived from an EMBL/GenBank/DDBJ whole genome shotgun (WGS) entry which is preliminary data.</text>
</comment>
<evidence type="ECO:0000259" key="5">
    <source>
        <dbReference type="PROSITE" id="PS50110"/>
    </source>
</evidence>
<keyword evidence="7" id="KW-1185">Reference proteome</keyword>
<dbReference type="Pfam" id="PF00196">
    <property type="entry name" value="GerE"/>
    <property type="match status" value="1"/>
</dbReference>
<dbReference type="PRINTS" id="PR00038">
    <property type="entry name" value="HTHLUXR"/>
</dbReference>
<proteinExistence type="predicted"/>
<dbReference type="InterPro" id="IPR016032">
    <property type="entry name" value="Sig_transdc_resp-reg_C-effctor"/>
</dbReference>
<dbReference type="InterPro" id="IPR011006">
    <property type="entry name" value="CheY-like_superfamily"/>
</dbReference>
<dbReference type="EMBL" id="JBEXAC010000002">
    <property type="protein sequence ID" value="MET7000033.1"/>
    <property type="molecule type" value="Genomic_DNA"/>
</dbReference>
<evidence type="ECO:0000313" key="7">
    <source>
        <dbReference type="Proteomes" id="UP001549749"/>
    </source>
</evidence>
<dbReference type="InterPro" id="IPR051015">
    <property type="entry name" value="EvgA-like"/>
</dbReference>
<dbReference type="PROSITE" id="PS00622">
    <property type="entry name" value="HTH_LUXR_1"/>
    <property type="match status" value="1"/>
</dbReference>
<accession>A0ABV2TAH8</accession>
<dbReference type="SUPFAM" id="SSF46894">
    <property type="entry name" value="C-terminal effector domain of the bipartite response regulators"/>
    <property type="match status" value="1"/>
</dbReference>
<dbReference type="CDD" id="cd17535">
    <property type="entry name" value="REC_NarL-like"/>
    <property type="match status" value="1"/>
</dbReference>
<reference evidence="6 7" key="1">
    <citation type="submission" date="2024-06" db="EMBL/GenBank/DDBJ databases">
        <title>Chitinophaga defluvii sp. nov., isolated from municipal sewage.</title>
        <authorList>
            <person name="Zhang L."/>
        </authorList>
    </citation>
    <scope>NUCLEOTIDE SEQUENCE [LARGE SCALE GENOMIC DNA]</scope>
    <source>
        <strain evidence="6 7">H8</strain>
    </source>
</reference>
<dbReference type="PANTHER" id="PTHR45566:SF2">
    <property type="entry name" value="NARL SUBFAMILY"/>
    <property type="match status" value="1"/>
</dbReference>
<feature type="domain" description="HTH luxR-type" evidence="4">
    <location>
        <begin position="145"/>
        <end position="210"/>
    </location>
</feature>
<keyword evidence="1 3" id="KW-0597">Phosphoprotein</keyword>
<dbReference type="Pfam" id="PF00072">
    <property type="entry name" value="Response_reg"/>
    <property type="match status" value="1"/>
</dbReference>
<evidence type="ECO:0000256" key="2">
    <source>
        <dbReference type="ARBA" id="ARBA00023125"/>
    </source>
</evidence>
<dbReference type="PANTHER" id="PTHR45566">
    <property type="entry name" value="HTH-TYPE TRANSCRIPTIONAL REGULATOR YHJB-RELATED"/>
    <property type="match status" value="1"/>
</dbReference>
<dbReference type="CDD" id="cd06170">
    <property type="entry name" value="LuxR_C_like"/>
    <property type="match status" value="1"/>
</dbReference>
<keyword evidence="2" id="KW-0238">DNA-binding</keyword>